<dbReference type="EMBL" id="JAIWYP010000009">
    <property type="protein sequence ID" value="KAH3775837.1"/>
    <property type="molecule type" value="Genomic_DNA"/>
</dbReference>
<evidence type="ECO:0000313" key="2">
    <source>
        <dbReference type="Proteomes" id="UP000828390"/>
    </source>
</evidence>
<evidence type="ECO:0000313" key="1">
    <source>
        <dbReference type="EMBL" id="KAH3775837.1"/>
    </source>
</evidence>
<name>A0A9D4IKD5_DREPO</name>
<dbReference type="Proteomes" id="UP000828390">
    <property type="component" value="Unassembled WGS sequence"/>
</dbReference>
<accession>A0A9D4IKD5</accession>
<reference evidence="1" key="2">
    <citation type="submission" date="2020-11" db="EMBL/GenBank/DDBJ databases">
        <authorList>
            <person name="McCartney M.A."/>
            <person name="Auch B."/>
            <person name="Kono T."/>
            <person name="Mallez S."/>
            <person name="Becker A."/>
            <person name="Gohl D.M."/>
            <person name="Silverstein K.A.T."/>
            <person name="Koren S."/>
            <person name="Bechman K.B."/>
            <person name="Herman A."/>
            <person name="Abrahante J.E."/>
            <person name="Garbe J."/>
        </authorList>
    </citation>
    <scope>NUCLEOTIDE SEQUENCE</scope>
    <source>
        <strain evidence="1">Duluth1</strain>
        <tissue evidence="1">Whole animal</tissue>
    </source>
</reference>
<gene>
    <name evidence="1" type="ORF">DPMN_177244</name>
</gene>
<organism evidence="1 2">
    <name type="scientific">Dreissena polymorpha</name>
    <name type="common">Zebra mussel</name>
    <name type="synonym">Mytilus polymorpha</name>
    <dbReference type="NCBI Taxonomy" id="45954"/>
    <lineage>
        <taxon>Eukaryota</taxon>
        <taxon>Metazoa</taxon>
        <taxon>Spiralia</taxon>
        <taxon>Lophotrochozoa</taxon>
        <taxon>Mollusca</taxon>
        <taxon>Bivalvia</taxon>
        <taxon>Autobranchia</taxon>
        <taxon>Heteroconchia</taxon>
        <taxon>Euheterodonta</taxon>
        <taxon>Imparidentia</taxon>
        <taxon>Neoheterodontei</taxon>
        <taxon>Myida</taxon>
        <taxon>Dreissenoidea</taxon>
        <taxon>Dreissenidae</taxon>
        <taxon>Dreissena</taxon>
    </lineage>
</organism>
<proteinExistence type="predicted"/>
<comment type="caution">
    <text evidence="1">The sequence shown here is derived from an EMBL/GenBank/DDBJ whole genome shotgun (WGS) entry which is preliminary data.</text>
</comment>
<sequence length="63" mass="7124">MTDLDPRVCWSSILKSSYVTSGDQAHFRYVSDAQDTSEGFRLLLTAFRDGEWRTCSNACISDI</sequence>
<dbReference type="AlphaFoldDB" id="A0A9D4IKD5"/>
<protein>
    <submittedName>
        <fullName evidence="1">Uncharacterized protein</fullName>
    </submittedName>
</protein>
<keyword evidence="2" id="KW-1185">Reference proteome</keyword>
<reference evidence="1" key="1">
    <citation type="journal article" date="2019" name="bioRxiv">
        <title>The Genome of the Zebra Mussel, Dreissena polymorpha: A Resource for Invasive Species Research.</title>
        <authorList>
            <person name="McCartney M.A."/>
            <person name="Auch B."/>
            <person name="Kono T."/>
            <person name="Mallez S."/>
            <person name="Zhang Y."/>
            <person name="Obille A."/>
            <person name="Becker A."/>
            <person name="Abrahante J.E."/>
            <person name="Garbe J."/>
            <person name="Badalamenti J.P."/>
            <person name="Herman A."/>
            <person name="Mangelson H."/>
            <person name="Liachko I."/>
            <person name="Sullivan S."/>
            <person name="Sone E.D."/>
            <person name="Koren S."/>
            <person name="Silverstein K.A.T."/>
            <person name="Beckman K.B."/>
            <person name="Gohl D.M."/>
        </authorList>
    </citation>
    <scope>NUCLEOTIDE SEQUENCE</scope>
    <source>
        <strain evidence="1">Duluth1</strain>
        <tissue evidence="1">Whole animal</tissue>
    </source>
</reference>